<dbReference type="InterPro" id="IPR004360">
    <property type="entry name" value="Glyas_Fos-R_dOase_dom"/>
</dbReference>
<dbReference type="CDD" id="cd06587">
    <property type="entry name" value="VOC"/>
    <property type="match status" value="1"/>
</dbReference>
<evidence type="ECO:0000313" key="2">
    <source>
        <dbReference type="EMBL" id="GHP00259.1"/>
    </source>
</evidence>
<proteinExistence type="predicted"/>
<comment type="caution">
    <text evidence="2">The sequence shown here is derived from an EMBL/GenBank/DDBJ whole genome shotgun (WGS) entry which is preliminary data.</text>
</comment>
<reference evidence="2" key="1">
    <citation type="submission" date="2020-10" db="EMBL/GenBank/DDBJ databases">
        <title>Taxonomic study of unclassified bacteria belonging to the class Ktedonobacteria.</title>
        <authorList>
            <person name="Yabe S."/>
            <person name="Wang C.M."/>
            <person name="Zheng Y."/>
            <person name="Sakai Y."/>
            <person name="Cavaletti L."/>
            <person name="Monciardini P."/>
            <person name="Donadio S."/>
        </authorList>
    </citation>
    <scope>NUCLEOTIDE SEQUENCE</scope>
    <source>
        <strain evidence="2">ID150040</strain>
    </source>
</reference>
<dbReference type="RefSeq" id="WP_220210813.1">
    <property type="nucleotide sequence ID" value="NZ_BNJK01000002.1"/>
</dbReference>
<dbReference type="AlphaFoldDB" id="A0A8J3IXF0"/>
<evidence type="ECO:0000313" key="3">
    <source>
        <dbReference type="Proteomes" id="UP000597444"/>
    </source>
</evidence>
<evidence type="ECO:0000259" key="1">
    <source>
        <dbReference type="PROSITE" id="PS51819"/>
    </source>
</evidence>
<feature type="domain" description="VOC" evidence="1">
    <location>
        <begin position="2"/>
        <end position="118"/>
    </location>
</feature>
<organism evidence="2 3">
    <name type="scientific">Reticulibacter mediterranei</name>
    <dbReference type="NCBI Taxonomy" id="2778369"/>
    <lineage>
        <taxon>Bacteria</taxon>
        <taxon>Bacillati</taxon>
        <taxon>Chloroflexota</taxon>
        <taxon>Ktedonobacteria</taxon>
        <taxon>Ktedonobacterales</taxon>
        <taxon>Reticulibacteraceae</taxon>
        <taxon>Reticulibacter</taxon>
    </lineage>
</organism>
<dbReference type="PROSITE" id="PS51819">
    <property type="entry name" value="VOC"/>
    <property type="match status" value="1"/>
</dbReference>
<dbReference type="PANTHER" id="PTHR36113">
    <property type="entry name" value="LYASE, PUTATIVE-RELATED-RELATED"/>
    <property type="match status" value="1"/>
</dbReference>
<accession>A0A8J3IXF0</accession>
<gene>
    <name evidence="2" type="ORF">KSF_103060</name>
</gene>
<sequence>MKLNHINLPVADLEAAALFLETYFGLRRRFNPEQSEDDSELIILLDDNELVCTLMQADRASFPGSFHIGFVQSSEQQVNEIYQRLQADGFQVKPPRWVHTWTFYVHAPGGFTVEVLAYKELA</sequence>
<dbReference type="InterPro" id="IPR051332">
    <property type="entry name" value="Fosfomycin_Res_Enzymes"/>
</dbReference>
<keyword evidence="3" id="KW-1185">Reference proteome</keyword>
<dbReference type="EMBL" id="BNJK01000002">
    <property type="protein sequence ID" value="GHP00259.1"/>
    <property type="molecule type" value="Genomic_DNA"/>
</dbReference>
<dbReference type="Pfam" id="PF00903">
    <property type="entry name" value="Glyoxalase"/>
    <property type="match status" value="1"/>
</dbReference>
<dbReference type="PANTHER" id="PTHR36113:SF3">
    <property type="entry name" value="SLL5075 PROTEIN"/>
    <property type="match status" value="1"/>
</dbReference>
<name>A0A8J3IXF0_9CHLR</name>
<dbReference type="Proteomes" id="UP000597444">
    <property type="component" value="Unassembled WGS sequence"/>
</dbReference>
<dbReference type="SUPFAM" id="SSF54593">
    <property type="entry name" value="Glyoxalase/Bleomycin resistance protein/Dihydroxybiphenyl dioxygenase"/>
    <property type="match status" value="1"/>
</dbReference>
<dbReference type="InterPro" id="IPR029068">
    <property type="entry name" value="Glyas_Bleomycin-R_OHBP_Dase"/>
</dbReference>
<protein>
    <submittedName>
        <fullName evidence="2">Glyoxalase</fullName>
    </submittedName>
</protein>
<dbReference type="Gene3D" id="3.10.180.10">
    <property type="entry name" value="2,3-Dihydroxybiphenyl 1,2-Dioxygenase, domain 1"/>
    <property type="match status" value="1"/>
</dbReference>
<dbReference type="InterPro" id="IPR037523">
    <property type="entry name" value="VOC_core"/>
</dbReference>